<dbReference type="Pfam" id="PF22137">
    <property type="entry name" value="T6SS_Tle1-like_C"/>
    <property type="match status" value="2"/>
</dbReference>
<evidence type="ECO:0000259" key="2">
    <source>
        <dbReference type="Pfam" id="PF22137"/>
    </source>
</evidence>
<accession>A0A198G8D3</accession>
<keyword evidence="4" id="KW-1185">Reference proteome</keyword>
<dbReference type="PANTHER" id="PTHR33840">
    <property type="match status" value="1"/>
</dbReference>
<proteinExistence type="predicted"/>
<dbReference type="AlphaFoldDB" id="A0A198G8D3"/>
<dbReference type="Pfam" id="PF09994">
    <property type="entry name" value="T6SS_Tle1-like_cat"/>
    <property type="match status" value="2"/>
</dbReference>
<feature type="domain" description="T6SS Phospholipase effector Tle1-like catalytic" evidence="1">
    <location>
        <begin position="295"/>
        <end position="411"/>
    </location>
</feature>
<feature type="domain" description="T6SS Phospholipase effector Tle1-like C-terminal" evidence="2">
    <location>
        <begin position="458"/>
        <end position="622"/>
    </location>
</feature>
<evidence type="ECO:0000313" key="3">
    <source>
        <dbReference type="EMBL" id="OAT33220.1"/>
    </source>
</evidence>
<name>A0A198G8D3_9GAMM</name>
<dbReference type="InterPro" id="IPR054388">
    <property type="entry name" value="Tle1-like_C"/>
</dbReference>
<dbReference type="PANTHER" id="PTHR33840:SF1">
    <property type="entry name" value="TLE1 PHOSPHOLIPASE DOMAIN-CONTAINING PROTEIN"/>
    <property type="match status" value="1"/>
</dbReference>
<organism evidence="3 4">
    <name type="scientific">Proteus myxofaciens ATCC 19692</name>
    <dbReference type="NCBI Taxonomy" id="1354337"/>
    <lineage>
        <taxon>Bacteria</taxon>
        <taxon>Pseudomonadati</taxon>
        <taxon>Pseudomonadota</taxon>
        <taxon>Gammaproteobacteria</taxon>
        <taxon>Enterobacterales</taxon>
        <taxon>Morganellaceae</taxon>
        <taxon>Proteus</taxon>
    </lineage>
</organism>
<dbReference type="RefSeq" id="WP_083954560.1">
    <property type="nucleotide sequence ID" value="NZ_LXEN01000051.1"/>
</dbReference>
<evidence type="ECO:0000259" key="1">
    <source>
        <dbReference type="Pfam" id="PF09994"/>
    </source>
</evidence>
<gene>
    <name evidence="3" type="ORF">M983_1197</name>
</gene>
<sequence>MSPMIIAPKKDQVSTQGAPCWVPPLFPLNGRLALTEKQLIKNIEKIRQEEFQHRSNCHRELKNSCCKSLHISLFFDGTNNNEPNDTSSTPPHPSNVAKLYHASAPENRQANERGFYAYYIPGVGTPFPQIGTYDYYSAGLQFAVGGEDRINWGLVQLCNALYHAVTKDFIKNGIMKKMVETMNSSDPSRMRSRNAAIMAATSPTNFNREKINQAYLDAVSPNNNQHRARLDALEKLLIPIKKKVSDSQCKIVAIKLFVYGFSRGAAEARAFVSWLDELLSSNLLGFPAGTLLGVKVSVEFLGIFDTVPAVGIANVVPGFTGHNGWAGQTQPLPQSALIKKCCHFVAANEQRQAFSLDSIRTAEGHYLPHTVEVVYPGMHSDVGGGYPMGDQGKSRDNAGDLLSQITLHDMYAAAIEAGAPLAVHPETLNQLSADYQQWYSFRKMNDTTVKEFDFSLKLVSTFNHWLSTTLIDNQNEYDLSEDPIYTPFRFETVCLEQIMEEQLSWITGWRIMRFASSISSLMNIASQPFFQQASQHPKIQAQPYEPGYSQQAQNALAEQWSLLTNKSQQVEKKRNIEIAKYKNNEDWYPSDDFIGAPLFDADNSRGQLWEAALEFAADYERRSRPTPLFTPEKRQTKNECIIKTRYLQSSNSAYFAKEGITQPFPVTHCEKLPEYSFDAGTALLAEYFLQKLDPLLARSAYIYTYQNEAYEYLKFKDAGRYKFEHFFLPHLKNQIPNPKIGSLINLYDNYIHDSRAWFMHSESGVREPFGSYFLSRMIYFGSKWNKAVQLRFDGDHILGVEKHLQDMAVFAHHPTYGVKVYHRTTGQEISVDDGQLPALTHNFIHQLKPLVTLKKANKEAQVFSNLQKIVNDTFIS</sequence>
<evidence type="ECO:0000313" key="4">
    <source>
        <dbReference type="Proteomes" id="UP000094023"/>
    </source>
</evidence>
<feature type="domain" description="T6SS Phospholipase effector Tle1-like C-terminal" evidence="2">
    <location>
        <begin position="692"/>
        <end position="800"/>
    </location>
</feature>
<dbReference type="InterPro" id="IPR018712">
    <property type="entry name" value="Tle1-like_cat"/>
</dbReference>
<feature type="domain" description="T6SS Phospholipase effector Tle1-like catalytic" evidence="1">
    <location>
        <begin position="72"/>
        <end position="276"/>
    </location>
</feature>
<protein>
    <recommendedName>
        <fullName evidence="5">DUF2235 domain-containing protein</fullName>
    </recommendedName>
</protein>
<comment type="caution">
    <text evidence="3">The sequence shown here is derived from an EMBL/GenBank/DDBJ whole genome shotgun (WGS) entry which is preliminary data.</text>
</comment>
<dbReference type="OrthoDB" id="4378831at2"/>
<dbReference type="Proteomes" id="UP000094023">
    <property type="component" value="Unassembled WGS sequence"/>
</dbReference>
<reference evidence="3 4" key="1">
    <citation type="submission" date="2016-04" db="EMBL/GenBank/DDBJ databases">
        <title>ATOL: Assembling a taxonomically balanced genome-scale reconstruction of the evolutionary history of the Enterobacteriaceae.</title>
        <authorList>
            <person name="Plunkett G.III."/>
            <person name="Neeno-Eckwall E.C."/>
            <person name="Glasner J.D."/>
            <person name="Perna N.T."/>
        </authorList>
    </citation>
    <scope>NUCLEOTIDE SEQUENCE [LARGE SCALE GENOMIC DNA]</scope>
    <source>
        <strain evidence="3 4">ATCC 19692</strain>
    </source>
</reference>
<dbReference type="PATRIC" id="fig|1354337.4.peg.1217"/>
<dbReference type="STRING" id="1354337.M983_1197"/>
<evidence type="ECO:0008006" key="5">
    <source>
        <dbReference type="Google" id="ProtNLM"/>
    </source>
</evidence>
<dbReference type="EMBL" id="LXEN01000051">
    <property type="protein sequence ID" value="OAT33220.1"/>
    <property type="molecule type" value="Genomic_DNA"/>
</dbReference>